<feature type="compositionally biased region" description="Low complexity" evidence="2">
    <location>
        <begin position="272"/>
        <end position="292"/>
    </location>
</feature>
<dbReference type="OrthoDB" id="62at2759"/>
<dbReference type="AlphaFoldDB" id="A0A5C3EUA7"/>
<sequence length="934" mass="97288">MTPGPSSMPQLSPQATHEGGDPLSASVASSSAADSSPSQPRPSEGGSGQPKTCVHCGQQLDNFGAVASASDPAPSMPAPSPSSIAFAPDGLLHQNGDNQPQSSLTSAINAAAAAALSRHLAASSAGPSVSGSADGEAHAICSRCSAASEAPAPDEFRARLGPRSPISASQGDQSDLEMPSSAHSTHTPLNPQEPGPDLAAVATRQEARQHTRRPDHLQRPPSHSDLLAGDHTTSISPATRAAAASASPAAPATTSRPPTGAASTDPLHIPGSSTASAAAAALPASPPRRQAPWATGPRSPTSAAPLSINVGNMGAGGDAVGPYPPSTDDPDFPPLSRAATSPTLRSPTSPGRSPTRERGRLRFVPGSPPNSSSRIPTLDEHATAAPSSSPFLARSGSFSRSLSYNVASGHDASTASPSGAAPIVSFPPAAGYQPALGTSPPAGRLRRSSSSSSGINVPAPAGAIPGAARVRRPSVTRRLSRSSSSTGPTSIPFAAVGMGASATDFAGRYAIEEDPFGPSSMTRPRLSTIPTHAISDSLAASGPSRGYVLTAPMARSTSGRDDSSAGRTLPNPLRFPYSRSCEGQGSGSDAAAMEVDPVPAARQDATLASKIRVDQCRWYDPLRPDPLMELSRLRSPPKGRGCLFPGAVFNGTQKSGRNSYDNVDMENSHLCGYLNIRGLTEDWPELTTYFDAEIIGDRHGFVTGKWGATEADDLKHWARFPPFRPLRSGLTKPGLKFSHHNKPYVFMRWKERFLVPDHRVRDINGASFAGFYYVCVELGGDTARRPTHTPVGGFGATSPSSEYPFSHDGATAGGGGWYAATTRSTANRRRELSVGNAAASSSIWPSSPSSPPPASSSSPVHPSGAGSANKDRNDDDMRDERMSPHHHQQYRDDIEEGISAGKMLGFYFHENSEPYQQLSLHHVHERSTSGFEMR</sequence>
<dbReference type="GO" id="GO:0043161">
    <property type="term" value="P:proteasome-mediated ubiquitin-dependent protein catabolic process"/>
    <property type="evidence" value="ECO:0007669"/>
    <property type="project" value="TreeGrafter"/>
</dbReference>
<feature type="compositionally biased region" description="Low complexity" evidence="2">
    <location>
        <begin position="22"/>
        <end position="43"/>
    </location>
</feature>
<keyword evidence="4" id="KW-1185">Reference proteome</keyword>
<dbReference type="GO" id="GO:0007039">
    <property type="term" value="P:protein catabolic process in the vacuole"/>
    <property type="evidence" value="ECO:0007669"/>
    <property type="project" value="TreeGrafter"/>
</dbReference>
<dbReference type="GO" id="GO:0005773">
    <property type="term" value="C:vacuole"/>
    <property type="evidence" value="ECO:0007669"/>
    <property type="project" value="GOC"/>
</dbReference>
<organism evidence="3 4">
    <name type="scientific">Pseudozyma flocculosa</name>
    <dbReference type="NCBI Taxonomy" id="84751"/>
    <lineage>
        <taxon>Eukaryota</taxon>
        <taxon>Fungi</taxon>
        <taxon>Dikarya</taxon>
        <taxon>Basidiomycota</taxon>
        <taxon>Ustilaginomycotina</taxon>
        <taxon>Ustilaginomycetes</taxon>
        <taxon>Ustilaginales</taxon>
        <taxon>Ustilaginaceae</taxon>
        <taxon>Pseudozyma</taxon>
    </lineage>
</organism>
<proteinExistence type="inferred from homology"/>
<comment type="similarity">
    <text evidence="1">Belongs to the GID4/VID24 family.</text>
</comment>
<feature type="region of interest" description="Disordered" evidence="2">
    <location>
        <begin position="831"/>
        <end position="891"/>
    </location>
</feature>
<feature type="compositionally biased region" description="Basic and acidic residues" evidence="2">
    <location>
        <begin position="205"/>
        <end position="218"/>
    </location>
</feature>
<dbReference type="GO" id="GO:0034657">
    <property type="term" value="C:GID complex"/>
    <property type="evidence" value="ECO:0007669"/>
    <property type="project" value="TreeGrafter"/>
</dbReference>
<feature type="region of interest" description="Disordered" evidence="2">
    <location>
        <begin position="118"/>
        <end position="394"/>
    </location>
</feature>
<feature type="compositionally biased region" description="Polar residues" evidence="2">
    <location>
        <begin position="338"/>
        <end position="352"/>
    </location>
</feature>
<reference evidence="3 4" key="1">
    <citation type="submission" date="2018-03" db="EMBL/GenBank/DDBJ databases">
        <authorList>
            <person name="Guldener U."/>
        </authorList>
    </citation>
    <scope>NUCLEOTIDE SEQUENCE [LARGE SCALE GENOMIC DNA]</scope>
    <source>
        <strain evidence="3 4">DAOM196992</strain>
    </source>
</reference>
<evidence type="ECO:0000256" key="2">
    <source>
        <dbReference type="SAM" id="MobiDB-lite"/>
    </source>
</evidence>
<accession>A0A5C3EUA7</accession>
<feature type="compositionally biased region" description="Basic residues" evidence="2">
    <location>
        <begin position="469"/>
        <end position="480"/>
    </location>
</feature>
<protein>
    <submittedName>
        <fullName evidence="3">Uncharacterized protein</fullName>
    </submittedName>
</protein>
<dbReference type="GO" id="GO:0045721">
    <property type="term" value="P:negative regulation of gluconeogenesis"/>
    <property type="evidence" value="ECO:0007669"/>
    <property type="project" value="TreeGrafter"/>
</dbReference>
<feature type="compositionally biased region" description="Low complexity" evidence="2">
    <location>
        <begin position="481"/>
        <end position="490"/>
    </location>
</feature>
<feature type="compositionally biased region" description="Low complexity" evidence="2">
    <location>
        <begin position="855"/>
        <end position="868"/>
    </location>
</feature>
<name>A0A5C3EUA7_9BASI</name>
<feature type="compositionally biased region" description="Low complexity" evidence="2">
    <location>
        <begin position="118"/>
        <end position="134"/>
    </location>
</feature>
<feature type="region of interest" description="Disordered" evidence="2">
    <location>
        <begin position="1"/>
        <end position="105"/>
    </location>
</feature>
<dbReference type="Proteomes" id="UP000323386">
    <property type="component" value="Unassembled WGS sequence"/>
</dbReference>
<feature type="compositionally biased region" description="Polar residues" evidence="2">
    <location>
        <begin position="181"/>
        <end position="190"/>
    </location>
</feature>
<feature type="compositionally biased region" description="Polar residues" evidence="2">
    <location>
        <begin position="385"/>
        <end position="394"/>
    </location>
</feature>
<dbReference type="PANTHER" id="PTHR14534:SF3">
    <property type="entry name" value="GID COMPLEX SUBUNIT 4 HOMOLOG"/>
    <property type="match status" value="1"/>
</dbReference>
<dbReference type="EMBL" id="OOIP01000001">
    <property type="protein sequence ID" value="SPO34659.1"/>
    <property type="molecule type" value="Genomic_DNA"/>
</dbReference>
<feature type="compositionally biased region" description="Low complexity" evidence="2">
    <location>
        <begin position="236"/>
        <end position="264"/>
    </location>
</feature>
<feature type="compositionally biased region" description="Polar residues" evidence="2">
    <location>
        <begin position="1"/>
        <end position="15"/>
    </location>
</feature>
<feature type="compositionally biased region" description="Low complexity" evidence="2">
    <location>
        <begin position="448"/>
        <end position="468"/>
    </location>
</feature>
<gene>
    <name evidence="3" type="ORF">PSFLO_00130</name>
</gene>
<feature type="region of interest" description="Disordered" evidence="2">
    <location>
        <begin position="432"/>
        <end position="494"/>
    </location>
</feature>
<dbReference type="PANTHER" id="PTHR14534">
    <property type="entry name" value="VACUOLAR IMPORT AND DEGRADATION PROTEIN 24"/>
    <property type="match status" value="1"/>
</dbReference>
<feature type="compositionally biased region" description="Low complexity" evidence="2">
    <location>
        <begin position="837"/>
        <end position="847"/>
    </location>
</feature>
<dbReference type="Pfam" id="PF09783">
    <property type="entry name" value="Vac_ImportDeg"/>
    <property type="match status" value="1"/>
</dbReference>
<evidence type="ECO:0000313" key="4">
    <source>
        <dbReference type="Proteomes" id="UP000323386"/>
    </source>
</evidence>
<dbReference type="GO" id="GO:0006623">
    <property type="term" value="P:protein targeting to vacuole"/>
    <property type="evidence" value="ECO:0007669"/>
    <property type="project" value="TreeGrafter"/>
</dbReference>
<evidence type="ECO:0000313" key="3">
    <source>
        <dbReference type="EMBL" id="SPO34659.1"/>
    </source>
</evidence>
<feature type="region of interest" description="Disordered" evidence="2">
    <location>
        <begin position="554"/>
        <end position="591"/>
    </location>
</feature>
<evidence type="ECO:0000256" key="1">
    <source>
        <dbReference type="ARBA" id="ARBA00061469"/>
    </source>
</evidence>
<dbReference type="InterPro" id="IPR018618">
    <property type="entry name" value="GID4/10-like"/>
</dbReference>
<feature type="compositionally biased region" description="Basic and acidic residues" evidence="2">
    <location>
        <begin position="869"/>
        <end position="883"/>
    </location>
</feature>